<evidence type="ECO:0000256" key="3">
    <source>
        <dbReference type="ARBA" id="ARBA00022729"/>
    </source>
</evidence>
<comment type="similarity">
    <text evidence="4">Belongs to the EXORDIUM family.</text>
</comment>
<evidence type="ECO:0000256" key="2">
    <source>
        <dbReference type="ARBA" id="ARBA00022525"/>
    </source>
</evidence>
<proteinExistence type="inferred from homology"/>
<feature type="signal peptide" evidence="6">
    <location>
        <begin position="1"/>
        <end position="21"/>
    </location>
</feature>
<keyword evidence="3 6" id="KW-0732">Signal</keyword>
<dbReference type="AlphaFoldDB" id="A0A433QM57"/>
<protein>
    <submittedName>
        <fullName evidence="7">Phosphate-induced protein 1 conserved region-domain-containing protein</fullName>
    </submittedName>
</protein>
<comment type="caution">
    <text evidence="7">The sequence shown here is derived from an EMBL/GenBank/DDBJ whole genome shotgun (WGS) entry which is preliminary data.</text>
</comment>
<reference evidence="7 8" key="1">
    <citation type="journal article" date="2018" name="New Phytol.">
        <title>Phylogenomics of Endogonaceae and evolution of mycorrhizas within Mucoromycota.</title>
        <authorList>
            <person name="Chang Y."/>
            <person name="Desiro A."/>
            <person name="Na H."/>
            <person name="Sandor L."/>
            <person name="Lipzen A."/>
            <person name="Clum A."/>
            <person name="Barry K."/>
            <person name="Grigoriev I.V."/>
            <person name="Martin F.M."/>
            <person name="Stajich J.E."/>
            <person name="Smith M.E."/>
            <person name="Bonito G."/>
            <person name="Spatafora J.W."/>
        </authorList>
    </citation>
    <scope>NUCLEOTIDE SEQUENCE [LARGE SCALE GENOMIC DNA]</scope>
    <source>
        <strain evidence="7 8">AD002</strain>
    </source>
</reference>
<dbReference type="EMBL" id="RBNJ01003510">
    <property type="protein sequence ID" value="RUS30848.1"/>
    <property type="molecule type" value="Genomic_DNA"/>
</dbReference>
<sequence length="295" mass="32097">MRFSFYALAVLAFAVVAGAQAASSDLNERGSSPTDPPSLNERDVATGGVALGFSGDPTTTGKPTDKTPSLTISDAASTPLPTQLHYYHGPILWKPVRLYYILYGNHWNKSQEELIVYFSNCISNTTWWNLVKLPDFHDHLAGSGGLVVKKVVYCSGSCARPRITRPSIASVVISQLQAGQLPVDRNGIYIVLTSPDVIATDSCHNPKGSCGFHDHTSYKSTPIVYGWIANWHGTGCTIGCLTRNRVYSPNNDVGIDGLINVLAHEFAEAVTNPYYNAWEGAPNANWENGDFCAWK</sequence>
<evidence type="ECO:0000256" key="1">
    <source>
        <dbReference type="ARBA" id="ARBA00004613"/>
    </source>
</evidence>
<evidence type="ECO:0000256" key="5">
    <source>
        <dbReference type="SAM" id="MobiDB-lite"/>
    </source>
</evidence>
<keyword evidence="2" id="KW-0964">Secreted</keyword>
<dbReference type="PANTHER" id="PTHR31279">
    <property type="entry name" value="PROTEIN EXORDIUM-LIKE 5"/>
    <property type="match status" value="1"/>
</dbReference>
<dbReference type="GO" id="GO:0005576">
    <property type="term" value="C:extracellular region"/>
    <property type="evidence" value="ECO:0007669"/>
    <property type="project" value="UniProtKB-SubCell"/>
</dbReference>
<name>A0A433QM57_9FUNG</name>
<evidence type="ECO:0000313" key="7">
    <source>
        <dbReference type="EMBL" id="RUS30848.1"/>
    </source>
</evidence>
<evidence type="ECO:0000256" key="4">
    <source>
        <dbReference type="ARBA" id="ARBA00023591"/>
    </source>
</evidence>
<feature type="region of interest" description="Disordered" evidence="5">
    <location>
        <begin position="52"/>
        <end position="73"/>
    </location>
</feature>
<dbReference type="PANTHER" id="PTHR31279:SF58">
    <property type="entry name" value="PROTEIN EXORDIUM-LIKE 2"/>
    <property type="match status" value="1"/>
</dbReference>
<organism evidence="7 8">
    <name type="scientific">Jimgerdemannia flammicorona</name>
    <dbReference type="NCBI Taxonomy" id="994334"/>
    <lineage>
        <taxon>Eukaryota</taxon>
        <taxon>Fungi</taxon>
        <taxon>Fungi incertae sedis</taxon>
        <taxon>Mucoromycota</taxon>
        <taxon>Mucoromycotina</taxon>
        <taxon>Endogonomycetes</taxon>
        <taxon>Endogonales</taxon>
        <taxon>Endogonaceae</taxon>
        <taxon>Jimgerdemannia</taxon>
    </lineage>
</organism>
<accession>A0A433QM57</accession>
<evidence type="ECO:0000313" key="8">
    <source>
        <dbReference type="Proteomes" id="UP000274822"/>
    </source>
</evidence>
<dbReference type="Proteomes" id="UP000274822">
    <property type="component" value="Unassembled WGS sequence"/>
</dbReference>
<dbReference type="InterPro" id="IPR006766">
    <property type="entry name" value="EXORDIUM-like"/>
</dbReference>
<feature type="chain" id="PRO_5019528758" evidence="6">
    <location>
        <begin position="22"/>
        <end position="295"/>
    </location>
</feature>
<comment type="subcellular location">
    <subcellularLocation>
        <location evidence="1">Secreted</location>
    </subcellularLocation>
</comment>
<evidence type="ECO:0000256" key="6">
    <source>
        <dbReference type="SAM" id="SignalP"/>
    </source>
</evidence>
<feature type="compositionally biased region" description="Low complexity" evidence="5">
    <location>
        <begin position="55"/>
        <end position="68"/>
    </location>
</feature>
<gene>
    <name evidence="7" type="ORF">BC938DRAFT_478884</name>
</gene>
<keyword evidence="8" id="KW-1185">Reference proteome</keyword>
<dbReference type="Pfam" id="PF04674">
    <property type="entry name" value="Phi_1"/>
    <property type="match status" value="1"/>
</dbReference>